<sequence length="1175" mass="129084">MATLISEASIHIDPIVITDMRIEKNEKNASTIDIKNSPDNSPDLPLKHNVEQLRINDSVFGPLQFGDVSITRVALDALGATVDNQPLNGKNTFFRTPKRSFTDALQFSAVNIEQHIKSATGNDSYLLPTLLFEMASRRPLTAPGMIKESLDSDTDPGNYRNKLAKLLSSAQKLDLSHAHLPKNNRRWVELTKSYSTLGSSVGIQGFGIFMGLRGVVDAIKANNKAEVAINSVGIASEVGSIAVDITVSKIATEMLTAGQTAFKDFAKTRFALRLGRSGGLIGGALTLPFDVFTAIRSFRAADNTTGKEAMDHYVSAGLSITSAAMTVILGTAAMAGFSFAGPVGLAAGAILAIGSQVYGAVRVVDDIDDYIELTLDERWRTGWFSFCMMDTDQDIQDRYNVAKTRLQHSAQLRDMARKLLEGPLKDTTEAIIHGGFEVFLQPTLVWTRNWWTKQDSWKTVNVPKIRGTDDIIDARDGVTKDTPGVVLGTPAEHKGVLWLIGEGRDSIKGVEKKPNTFHYRSGKKDLTGGEKDDRFVFESAGDLLREGAMTSEFSTIKGAAGNDTLVLGGDYYTRNEAKAGYDIDLLAQTLQTITADPAADNGEKYTFHSFLEGIENIETVKGAASVVTGNGANNLIRSQGKDRINAGAGNDQIHLLHAGATASGEAGIDEYFIAHEEGSTAIHEDGAQASIIVLKWREELIESWVIADNALIITSGFDFHDRPKSVVTLHDIYMQVGTQRQLKNSHLTFLTLDGYILKPVLPENITSDENLPVDVITVKKGYPAKATILYAADCWIMHKHDVRYYLPRSSQPTRFHSVERTDAVTTLYLDYASSELSKAEAHFIARQSDKNQDLLAGCDLAYHFGEKVLTLKYFAGARGGEDPRNMTKILRTMAVRTYSKYVLVFNDGVALNAGLTPETDVAPADKNYPTYSFKEWTTPINLPLKFRTGEFPYELPTNEAHELGSKNGCAMLTSVPGQTAMESLEGEGSTYLIHLAADMTFRLSTPGALANATVRLPYSSTWELDATTLGKVTITLENNQLHIGTCRIHLPVYDSEDLIDQIRVITENGVVHTVDLSFDRIYLDGLDARYFEEPDATKALPEVFSSMASKELKVRNIATVDDLRETVNYSFAAHGWILRADKSRVEYSQLRVINRCSHQDKYIFSPQPLIDVPPA</sequence>
<gene>
    <name evidence="1" type="ORF">BK673_00530</name>
</gene>
<dbReference type="Gene3D" id="2.150.10.10">
    <property type="entry name" value="Serralysin-like metalloprotease, C-terminal"/>
    <property type="match status" value="1"/>
</dbReference>
<dbReference type="SUPFAM" id="SSF51120">
    <property type="entry name" value="beta-Roll"/>
    <property type="match status" value="1"/>
</dbReference>
<dbReference type="RefSeq" id="WP_176091708.1">
    <property type="nucleotide sequence ID" value="NZ_MOBZ01000001.1"/>
</dbReference>
<dbReference type="Proteomes" id="UP000283619">
    <property type="component" value="Unassembled WGS sequence"/>
</dbReference>
<dbReference type="InterPro" id="IPR011049">
    <property type="entry name" value="Serralysin-like_metalloprot_C"/>
</dbReference>
<comment type="caution">
    <text evidence="1">The sequence shown here is derived from an EMBL/GenBank/DDBJ whole genome shotgun (WGS) entry which is preliminary data.</text>
</comment>
<dbReference type="AlphaFoldDB" id="A0A423PCK9"/>
<evidence type="ECO:0000313" key="2">
    <source>
        <dbReference type="Proteomes" id="UP000283619"/>
    </source>
</evidence>
<dbReference type="EMBL" id="MOBZ01000001">
    <property type="protein sequence ID" value="ROO13601.1"/>
    <property type="molecule type" value="Genomic_DNA"/>
</dbReference>
<accession>A0A423PCK9</accession>
<proteinExistence type="predicted"/>
<reference evidence="1 2" key="1">
    <citation type="submission" date="2016-10" db="EMBL/GenBank/DDBJ databases">
        <title>Comparative genome analysis of multiple Pseudomonas spp. focuses on biocontrol and plant growth promoting traits.</title>
        <authorList>
            <person name="Tao X.-Y."/>
            <person name="Taylor C.G."/>
        </authorList>
    </citation>
    <scope>NUCLEOTIDE SEQUENCE [LARGE SCALE GENOMIC DNA]</scope>
    <source>
        <strain evidence="1 2">36G2</strain>
    </source>
</reference>
<evidence type="ECO:0008006" key="3">
    <source>
        <dbReference type="Google" id="ProtNLM"/>
    </source>
</evidence>
<organism evidence="1 2">
    <name type="scientific">Pseudomonas fluorescens</name>
    <dbReference type="NCBI Taxonomy" id="294"/>
    <lineage>
        <taxon>Bacteria</taxon>
        <taxon>Pseudomonadati</taxon>
        <taxon>Pseudomonadota</taxon>
        <taxon>Gammaproteobacteria</taxon>
        <taxon>Pseudomonadales</taxon>
        <taxon>Pseudomonadaceae</taxon>
        <taxon>Pseudomonas</taxon>
    </lineage>
</organism>
<evidence type="ECO:0000313" key="1">
    <source>
        <dbReference type="EMBL" id="ROO13601.1"/>
    </source>
</evidence>
<protein>
    <recommendedName>
        <fullName evidence="3">Calcium-binding protein</fullName>
    </recommendedName>
</protein>
<name>A0A423PCK9_PSEFL</name>